<feature type="coiled-coil region" evidence="4">
    <location>
        <begin position="259"/>
        <end position="314"/>
    </location>
</feature>
<evidence type="ECO:0000256" key="4">
    <source>
        <dbReference type="SAM" id="Coils"/>
    </source>
</evidence>
<accession>A0A420W6R6</accession>
<evidence type="ECO:0000313" key="9">
    <source>
        <dbReference type="Proteomes" id="UP000280881"/>
    </source>
</evidence>
<feature type="coiled-coil region" evidence="4">
    <location>
        <begin position="107"/>
        <end position="137"/>
    </location>
</feature>
<dbReference type="Pfam" id="PF00672">
    <property type="entry name" value="HAMP"/>
    <property type="match status" value="1"/>
</dbReference>
<keyword evidence="5" id="KW-1133">Transmembrane helix</keyword>
<dbReference type="PANTHER" id="PTHR32089:SF112">
    <property type="entry name" value="LYSOZYME-LIKE PROTEIN-RELATED"/>
    <property type="match status" value="1"/>
</dbReference>
<evidence type="ECO:0000313" key="8">
    <source>
        <dbReference type="EMBL" id="RKQ61792.1"/>
    </source>
</evidence>
<reference evidence="8 9" key="1">
    <citation type="submission" date="2018-10" db="EMBL/GenBank/DDBJ databases">
        <title>Genomic Encyclopedia of Type Strains, Phase IV (KMG-IV): sequencing the most valuable type-strain genomes for metagenomic binning, comparative biology and taxonomic classification.</title>
        <authorList>
            <person name="Goeker M."/>
        </authorList>
    </citation>
    <scope>NUCLEOTIDE SEQUENCE [LARGE SCALE GENOMIC DNA]</scope>
    <source>
        <strain evidence="8 9">DSM 15521</strain>
    </source>
</reference>
<dbReference type="GO" id="GO:0016020">
    <property type="term" value="C:membrane"/>
    <property type="evidence" value="ECO:0007669"/>
    <property type="project" value="InterPro"/>
</dbReference>
<dbReference type="PANTHER" id="PTHR32089">
    <property type="entry name" value="METHYL-ACCEPTING CHEMOTAXIS PROTEIN MCPB"/>
    <property type="match status" value="1"/>
</dbReference>
<evidence type="ECO:0000256" key="1">
    <source>
        <dbReference type="ARBA" id="ARBA00023224"/>
    </source>
</evidence>
<keyword evidence="5" id="KW-0472">Membrane</keyword>
<evidence type="ECO:0000256" key="2">
    <source>
        <dbReference type="ARBA" id="ARBA00029447"/>
    </source>
</evidence>
<gene>
    <name evidence="8" type="ORF">C7457_1239</name>
</gene>
<feature type="domain" description="HAMP" evidence="7">
    <location>
        <begin position="159"/>
        <end position="211"/>
    </location>
</feature>
<dbReference type="Pfam" id="PF00015">
    <property type="entry name" value="MCPsignal"/>
    <property type="match status" value="1"/>
</dbReference>
<dbReference type="RefSeq" id="WP_121171142.1">
    <property type="nucleotide sequence ID" value="NZ_RBIE01000002.1"/>
</dbReference>
<dbReference type="SMART" id="SM00283">
    <property type="entry name" value="MA"/>
    <property type="match status" value="1"/>
</dbReference>
<comment type="caution">
    <text evidence="8">The sequence shown here is derived from an EMBL/GenBank/DDBJ whole genome shotgun (WGS) entry which is preliminary data.</text>
</comment>
<dbReference type="SUPFAM" id="SSF58104">
    <property type="entry name" value="Methyl-accepting chemotaxis protein (MCP) signaling domain"/>
    <property type="match status" value="1"/>
</dbReference>
<sequence>MKIKTKLAISLVVEVLIIFLLTEFAYHKIEEFRHLNNLVSTVAEVEQDLLKAESLIMEGKEEKAIKELEKDIEELNKFSQPEATKVYTSVVSIISQISSGKDPESIINLIESKAKELQQIEEKLKEENCELIQFTGDVVRIIPLFSLIIIGLGAISTYRAIVMPINEMTRTMKEIEKGDLTKALRIARDDELGTLAKEFNNFLDWIKNTFKELEKLSAKVSNEASMLVVELFNTDLKNQDIKEKFKELSISSEVLANSISDVNKLINSSSEEVREVNEETEKGEKIVENSVSDVQKLADEVISLKDKVNELQQSSVKIQNVVETIKSIADQTNLLALNAAIEAARAGEAGRGFAVVAEEVRKLASRTVVSAEEIGKIVNTIISLIESFSKELEGRANEAFTVKQEMAKTRDVLINIKKKVNSLSEATQTVLFSLKQQLNALDMVRDNIAAINEEISGFQKIFGKLQDRIIKTRSSIKTAHENTSSFNIGILSSVIKGIELFSDWLSRLPNAPDNPLLVDYDQSALKEWFDKDATVLKNKGLADLINELEESVESAFRKAKEIVKSLKEGKTDDSLFEELEAEALKVIELFEKLTERVEEND</sequence>
<proteinExistence type="inferred from homology"/>
<dbReference type="Proteomes" id="UP000280881">
    <property type="component" value="Unassembled WGS sequence"/>
</dbReference>
<dbReference type="OrthoDB" id="10459at2"/>
<dbReference type="SMART" id="SM00304">
    <property type="entry name" value="HAMP"/>
    <property type="match status" value="1"/>
</dbReference>
<dbReference type="GO" id="GO:0007165">
    <property type="term" value="P:signal transduction"/>
    <property type="evidence" value="ECO:0007669"/>
    <property type="project" value="UniProtKB-KW"/>
</dbReference>
<dbReference type="GO" id="GO:0006935">
    <property type="term" value="P:chemotaxis"/>
    <property type="evidence" value="ECO:0007669"/>
    <property type="project" value="InterPro"/>
</dbReference>
<dbReference type="PRINTS" id="PR00260">
    <property type="entry name" value="CHEMTRNSDUCR"/>
</dbReference>
<name>A0A420W6R6_9BACT</name>
<organism evidence="8 9">
    <name type="scientific">Thermovibrio guaymasensis</name>
    <dbReference type="NCBI Taxonomy" id="240167"/>
    <lineage>
        <taxon>Bacteria</taxon>
        <taxon>Pseudomonadati</taxon>
        <taxon>Aquificota</taxon>
        <taxon>Aquificia</taxon>
        <taxon>Desulfurobacteriales</taxon>
        <taxon>Desulfurobacteriaceae</taxon>
        <taxon>Thermovibrio</taxon>
    </lineage>
</organism>
<evidence type="ECO:0000259" key="7">
    <source>
        <dbReference type="PROSITE" id="PS50885"/>
    </source>
</evidence>
<evidence type="ECO:0000256" key="5">
    <source>
        <dbReference type="SAM" id="Phobius"/>
    </source>
</evidence>
<evidence type="ECO:0000259" key="6">
    <source>
        <dbReference type="PROSITE" id="PS50111"/>
    </source>
</evidence>
<comment type="similarity">
    <text evidence="2">Belongs to the methyl-accepting chemotaxis (MCP) protein family.</text>
</comment>
<keyword evidence="4" id="KW-0175">Coiled coil</keyword>
<evidence type="ECO:0000256" key="3">
    <source>
        <dbReference type="PROSITE-ProRule" id="PRU00284"/>
    </source>
</evidence>
<protein>
    <submittedName>
        <fullName evidence="8">Methyl-accepting chemotaxis protein</fullName>
    </submittedName>
</protein>
<keyword evidence="1 3" id="KW-0807">Transducer</keyword>
<dbReference type="InterPro" id="IPR004089">
    <property type="entry name" value="MCPsignal_dom"/>
</dbReference>
<feature type="coiled-coil region" evidence="4">
    <location>
        <begin position="538"/>
        <end position="596"/>
    </location>
</feature>
<dbReference type="InterPro" id="IPR004090">
    <property type="entry name" value="Chemotax_Me-accpt_rcpt"/>
</dbReference>
<keyword evidence="9" id="KW-1185">Reference proteome</keyword>
<feature type="domain" description="Methyl-accepting transducer" evidence="6">
    <location>
        <begin position="216"/>
        <end position="452"/>
    </location>
</feature>
<feature type="transmembrane region" description="Helical" evidence="5">
    <location>
        <begin position="7"/>
        <end position="26"/>
    </location>
</feature>
<dbReference type="Gene3D" id="1.10.287.950">
    <property type="entry name" value="Methyl-accepting chemotaxis protein"/>
    <property type="match status" value="1"/>
</dbReference>
<dbReference type="PROSITE" id="PS50111">
    <property type="entry name" value="CHEMOTAXIS_TRANSDUC_2"/>
    <property type="match status" value="1"/>
</dbReference>
<keyword evidence="5" id="KW-0812">Transmembrane</keyword>
<dbReference type="InterPro" id="IPR003660">
    <property type="entry name" value="HAMP_dom"/>
</dbReference>
<dbReference type="CDD" id="cd06225">
    <property type="entry name" value="HAMP"/>
    <property type="match status" value="1"/>
</dbReference>
<feature type="coiled-coil region" evidence="4">
    <location>
        <begin position="35"/>
        <end position="78"/>
    </location>
</feature>
<dbReference type="AlphaFoldDB" id="A0A420W6R6"/>
<dbReference type="PROSITE" id="PS50885">
    <property type="entry name" value="HAMP"/>
    <property type="match status" value="1"/>
</dbReference>
<dbReference type="GO" id="GO:0004888">
    <property type="term" value="F:transmembrane signaling receptor activity"/>
    <property type="evidence" value="ECO:0007669"/>
    <property type="project" value="InterPro"/>
</dbReference>
<dbReference type="EMBL" id="RBIE01000002">
    <property type="protein sequence ID" value="RKQ61792.1"/>
    <property type="molecule type" value="Genomic_DNA"/>
</dbReference>